<dbReference type="InterPro" id="IPR032710">
    <property type="entry name" value="NTF2-like_dom_sf"/>
</dbReference>
<comment type="caution">
    <text evidence="4">The sequence shown here is derived from an EMBL/GenBank/DDBJ whole genome shotgun (WGS) entry which is preliminary data.</text>
</comment>
<evidence type="ECO:0000313" key="5">
    <source>
        <dbReference type="Proteomes" id="UP000292702"/>
    </source>
</evidence>
<evidence type="ECO:0000256" key="1">
    <source>
        <dbReference type="ARBA" id="ARBA00022630"/>
    </source>
</evidence>
<dbReference type="AlphaFoldDB" id="A0A4R0R221"/>
<dbReference type="SUPFAM" id="SSF51905">
    <property type="entry name" value="FAD/NAD(P)-binding domain"/>
    <property type="match status" value="1"/>
</dbReference>
<reference evidence="4 5" key="1">
    <citation type="submission" date="2018-11" db="EMBL/GenBank/DDBJ databases">
        <title>Genome assembly of Steccherinum ochraceum LE-BIN_3174, the white-rot fungus of the Steccherinaceae family (The Residual Polyporoid clade, Polyporales, Basidiomycota).</title>
        <authorList>
            <person name="Fedorova T.V."/>
            <person name="Glazunova O.A."/>
            <person name="Landesman E.O."/>
            <person name="Moiseenko K.V."/>
            <person name="Psurtseva N.V."/>
            <person name="Savinova O.S."/>
            <person name="Shakhova N.V."/>
            <person name="Tyazhelova T.V."/>
            <person name="Vasina D.V."/>
        </authorList>
    </citation>
    <scope>NUCLEOTIDE SEQUENCE [LARGE SCALE GENOMIC DNA]</scope>
    <source>
        <strain evidence="4 5">LE-BIN_3174</strain>
    </source>
</reference>
<dbReference type="SUPFAM" id="SSF54427">
    <property type="entry name" value="NTF2-like"/>
    <property type="match status" value="1"/>
</dbReference>
<dbReference type="Gene3D" id="3.50.50.60">
    <property type="entry name" value="FAD/NAD(P)-binding domain"/>
    <property type="match status" value="1"/>
</dbReference>
<proteinExistence type="predicted"/>
<dbReference type="Pfam" id="PF00743">
    <property type="entry name" value="FMO-like"/>
    <property type="match status" value="1"/>
</dbReference>
<keyword evidence="3" id="KW-0560">Oxidoreductase</keyword>
<keyword evidence="1" id="KW-0285">Flavoprotein</keyword>
<accession>A0A4R0R221</accession>
<dbReference type="InterPro" id="IPR020946">
    <property type="entry name" value="Flavin_mOase-like"/>
</dbReference>
<keyword evidence="5" id="KW-1185">Reference proteome</keyword>
<dbReference type="InterPro" id="IPR036188">
    <property type="entry name" value="FAD/NAD-bd_sf"/>
</dbReference>
<gene>
    <name evidence="4" type="ORF">EIP91_009125</name>
</gene>
<evidence type="ECO:0000256" key="2">
    <source>
        <dbReference type="ARBA" id="ARBA00022827"/>
    </source>
</evidence>
<keyword evidence="2" id="KW-0274">FAD</keyword>
<dbReference type="GO" id="GO:0050660">
    <property type="term" value="F:flavin adenine dinucleotide binding"/>
    <property type="evidence" value="ECO:0007669"/>
    <property type="project" value="InterPro"/>
</dbReference>
<evidence type="ECO:0000313" key="4">
    <source>
        <dbReference type="EMBL" id="TCD61052.1"/>
    </source>
</evidence>
<dbReference type="STRING" id="92696.A0A4R0R221"/>
<dbReference type="OrthoDB" id="74360at2759"/>
<sequence>MYGAQATGNIHMAQDAPTDEARDIALDWLVTFSLAVRARDASAVTDCFIPEGWFRDLLAISWQIRSLEGSQKIHAYLAETLARGPMAHTVLDVKHYEDPWIHPVFAPAGLGHGRSVEVAFDWETTVARGKAYARLVKKKGDEQAKWKALSVCMFITDVKGHEAVTHELGIYGNHTLSWESVYAERRALVEAAPQVLIVGAGQNGLQIGAACKQMGIRALLIDRDERVGDLWRRRYPTLALHTTRRQHELLFQPYPTTWPEFMPKDKYADWLEGYAKFQDLIVWNRSQMIGHPVYNDDTRTWDVIVDRAGQRRTIYPSHIIMATGALGGPIIPSLPGRDLFKGTVLHAERYQGGFTYANQRVVVVGAGNTGIDICQDLCFHKAQSVTMVQRSVTCVVDGETSQKGIHRIYRDDAPTYVGDLKFLTMPIGLLKKIDQGRVQDMWDQDAELFEKLRKGGVKLYMGPENAGMHIMVYERGGGYWVDKGGADLIVSGAIKVKQGTAPVAFTTGGIEFSDGTTLDADSVVFATGYASMRDMATSILGEETMARVTVDPEIYGLDSEGEIMGSYKPTGHPGLWFGTGGGATGRTMSKFLAIQLKAIESGLMSL</sequence>
<dbReference type="PANTHER" id="PTHR43539">
    <property type="entry name" value="FLAVIN-BINDING MONOOXYGENASE-LIKE PROTEIN (AFU_ORTHOLOGUE AFUA_4G09220)"/>
    <property type="match status" value="1"/>
</dbReference>
<dbReference type="Proteomes" id="UP000292702">
    <property type="component" value="Unassembled WGS sequence"/>
</dbReference>
<dbReference type="GO" id="GO:0050661">
    <property type="term" value="F:NADP binding"/>
    <property type="evidence" value="ECO:0007669"/>
    <property type="project" value="InterPro"/>
</dbReference>
<evidence type="ECO:0000256" key="3">
    <source>
        <dbReference type="ARBA" id="ARBA00023002"/>
    </source>
</evidence>
<organism evidence="4 5">
    <name type="scientific">Steccherinum ochraceum</name>
    <dbReference type="NCBI Taxonomy" id="92696"/>
    <lineage>
        <taxon>Eukaryota</taxon>
        <taxon>Fungi</taxon>
        <taxon>Dikarya</taxon>
        <taxon>Basidiomycota</taxon>
        <taxon>Agaricomycotina</taxon>
        <taxon>Agaricomycetes</taxon>
        <taxon>Polyporales</taxon>
        <taxon>Steccherinaceae</taxon>
        <taxon>Steccherinum</taxon>
    </lineage>
</organism>
<dbReference type="PANTHER" id="PTHR43539:SF68">
    <property type="entry name" value="FLAVIN-BINDING MONOOXYGENASE-LIKE PROTEIN (AFU_ORTHOLOGUE AFUA_4G09220)"/>
    <property type="match status" value="1"/>
</dbReference>
<dbReference type="GO" id="GO:0004499">
    <property type="term" value="F:N,N-dimethylaniline monooxygenase activity"/>
    <property type="evidence" value="ECO:0007669"/>
    <property type="project" value="InterPro"/>
</dbReference>
<protein>
    <recommendedName>
        <fullName evidence="6">FAD/NAD(P)-binding domain-containing protein</fullName>
    </recommendedName>
</protein>
<dbReference type="EMBL" id="RWJN01000511">
    <property type="protein sequence ID" value="TCD61052.1"/>
    <property type="molecule type" value="Genomic_DNA"/>
</dbReference>
<name>A0A4R0R221_9APHY</name>
<evidence type="ECO:0008006" key="6">
    <source>
        <dbReference type="Google" id="ProtNLM"/>
    </source>
</evidence>
<dbReference type="InterPro" id="IPR050982">
    <property type="entry name" value="Auxin_biosynth/cation_transpt"/>
</dbReference>